<dbReference type="EMBL" id="GISG01248804">
    <property type="protein sequence ID" value="MBA4670808.1"/>
    <property type="molecule type" value="Transcribed_RNA"/>
</dbReference>
<evidence type="ECO:0000313" key="1">
    <source>
        <dbReference type="EMBL" id="MBA4670808.1"/>
    </source>
</evidence>
<protein>
    <submittedName>
        <fullName evidence="1">Uncharacterized protein</fullName>
    </submittedName>
</protein>
<name>A0A7C9EUT5_OPUST</name>
<reference evidence="1" key="2">
    <citation type="submission" date="2020-07" db="EMBL/GenBank/DDBJ databases">
        <authorList>
            <person name="Vera ALvarez R."/>
            <person name="Arias-Moreno D.M."/>
            <person name="Jimenez-Jacinto V."/>
            <person name="Jimenez-Bremont J.F."/>
            <person name="Swaminathan K."/>
            <person name="Moose S.P."/>
            <person name="Guerrero-Gonzalez M.L."/>
            <person name="Marino-Ramirez L."/>
            <person name="Landsman D."/>
            <person name="Rodriguez-Kessler M."/>
            <person name="Delgado-Sanchez P."/>
        </authorList>
    </citation>
    <scope>NUCLEOTIDE SEQUENCE</scope>
    <source>
        <tissue evidence="1">Cladode</tissue>
    </source>
</reference>
<reference evidence="1" key="1">
    <citation type="journal article" date="2013" name="J. Plant Res.">
        <title>Effect of fungi and light on seed germination of three Opuntia species from semiarid lands of central Mexico.</title>
        <authorList>
            <person name="Delgado-Sanchez P."/>
            <person name="Jimenez-Bremont J.F."/>
            <person name="Guerrero-Gonzalez Mde L."/>
            <person name="Flores J."/>
        </authorList>
    </citation>
    <scope>NUCLEOTIDE SEQUENCE</scope>
    <source>
        <tissue evidence="1">Cladode</tissue>
    </source>
</reference>
<proteinExistence type="predicted"/>
<dbReference type="AlphaFoldDB" id="A0A7C9EUT5"/>
<organism evidence="1">
    <name type="scientific">Opuntia streptacantha</name>
    <name type="common">Prickly pear cactus</name>
    <name type="synonym">Opuntia cardona</name>
    <dbReference type="NCBI Taxonomy" id="393608"/>
    <lineage>
        <taxon>Eukaryota</taxon>
        <taxon>Viridiplantae</taxon>
        <taxon>Streptophyta</taxon>
        <taxon>Embryophyta</taxon>
        <taxon>Tracheophyta</taxon>
        <taxon>Spermatophyta</taxon>
        <taxon>Magnoliopsida</taxon>
        <taxon>eudicotyledons</taxon>
        <taxon>Gunneridae</taxon>
        <taxon>Pentapetalae</taxon>
        <taxon>Caryophyllales</taxon>
        <taxon>Cactineae</taxon>
        <taxon>Cactaceae</taxon>
        <taxon>Opuntioideae</taxon>
        <taxon>Opuntia</taxon>
    </lineage>
</organism>
<accession>A0A7C9EUT5</accession>
<sequence>MPMNQLMQHGREALLGSLIIHVSQTVRQESGQCREKLGLEYLQSMIFLLEVSWHMTTTLNGMVVQRFDAYVGLQVVLDFLGQNRVVFRKIHTSGKMMMTDIRLKKSRFMTQLRMSLQHKHSLTQTSPLSNLVVRIIITLSQWMLIGLLGTRWILLPWILSLSIRFGQMGTQGMQETATSWSQRKS</sequence>